<feature type="compositionally biased region" description="Low complexity" evidence="3">
    <location>
        <begin position="317"/>
        <end position="333"/>
    </location>
</feature>
<feature type="domain" description="WDR59/RTC1-like RING zinc finger" evidence="5">
    <location>
        <begin position="906"/>
        <end position="956"/>
    </location>
</feature>
<feature type="region of interest" description="Disordered" evidence="3">
    <location>
        <begin position="987"/>
        <end position="1013"/>
    </location>
</feature>
<dbReference type="Pfam" id="PF05773">
    <property type="entry name" value="RWD"/>
    <property type="match status" value="1"/>
</dbReference>
<feature type="domain" description="RWD" evidence="4">
    <location>
        <begin position="102"/>
        <end position="151"/>
    </location>
</feature>
<evidence type="ECO:0000256" key="2">
    <source>
        <dbReference type="ARBA" id="ARBA00022737"/>
    </source>
</evidence>
<feature type="region of interest" description="Disordered" evidence="3">
    <location>
        <begin position="586"/>
        <end position="646"/>
    </location>
</feature>
<dbReference type="PANTHER" id="PTHR46170:SF1">
    <property type="entry name" value="GATOR COMPLEX PROTEIN WDR59"/>
    <property type="match status" value="1"/>
</dbReference>
<organism evidence="6 7">
    <name type="scientific">Phialemonium thermophilum</name>
    <dbReference type="NCBI Taxonomy" id="223376"/>
    <lineage>
        <taxon>Eukaryota</taxon>
        <taxon>Fungi</taxon>
        <taxon>Dikarya</taxon>
        <taxon>Ascomycota</taxon>
        <taxon>Pezizomycotina</taxon>
        <taxon>Sordariomycetes</taxon>
        <taxon>Sordariomycetidae</taxon>
        <taxon>Cephalothecales</taxon>
        <taxon>Cephalothecaceae</taxon>
        <taxon>Phialemonium</taxon>
    </lineage>
</organism>
<name>A0ABR3W4L7_9PEZI</name>
<keyword evidence="7" id="KW-1185">Reference proteome</keyword>
<evidence type="ECO:0008006" key="8">
    <source>
        <dbReference type="Google" id="ProtNLM"/>
    </source>
</evidence>
<evidence type="ECO:0000259" key="4">
    <source>
        <dbReference type="Pfam" id="PF05773"/>
    </source>
</evidence>
<feature type="compositionally biased region" description="Polar residues" evidence="3">
    <location>
        <begin position="815"/>
        <end position="826"/>
    </location>
</feature>
<feature type="region of interest" description="Disordered" evidence="3">
    <location>
        <begin position="667"/>
        <end position="726"/>
    </location>
</feature>
<dbReference type="InterPro" id="IPR006575">
    <property type="entry name" value="RWD_dom"/>
</dbReference>
<evidence type="ECO:0000256" key="1">
    <source>
        <dbReference type="ARBA" id="ARBA00022574"/>
    </source>
</evidence>
<proteinExistence type="predicted"/>
<evidence type="ECO:0000313" key="7">
    <source>
        <dbReference type="Proteomes" id="UP001586593"/>
    </source>
</evidence>
<keyword evidence="2" id="KW-0677">Repeat</keyword>
<feature type="region of interest" description="Disordered" evidence="3">
    <location>
        <begin position="193"/>
        <end position="219"/>
    </location>
</feature>
<feature type="region of interest" description="Disordered" evidence="3">
    <location>
        <begin position="354"/>
        <end position="385"/>
    </location>
</feature>
<feature type="compositionally biased region" description="Acidic residues" evidence="3">
    <location>
        <begin position="193"/>
        <end position="203"/>
    </location>
</feature>
<dbReference type="InterPro" id="IPR049567">
    <property type="entry name" value="WDR59-like"/>
</dbReference>
<feature type="compositionally biased region" description="Polar residues" evidence="3">
    <location>
        <begin position="633"/>
        <end position="644"/>
    </location>
</feature>
<feature type="region of interest" description="Disordered" evidence="3">
    <location>
        <begin position="1029"/>
        <end position="1150"/>
    </location>
</feature>
<feature type="region of interest" description="Disordered" evidence="3">
    <location>
        <begin position="813"/>
        <end position="844"/>
    </location>
</feature>
<feature type="compositionally biased region" description="Polar residues" evidence="3">
    <location>
        <begin position="685"/>
        <end position="701"/>
    </location>
</feature>
<keyword evidence="1" id="KW-0853">WD repeat</keyword>
<evidence type="ECO:0000256" key="3">
    <source>
        <dbReference type="SAM" id="MobiDB-lite"/>
    </source>
</evidence>
<dbReference type="CDD" id="cd00195">
    <property type="entry name" value="UBCc_UEV"/>
    <property type="match status" value="1"/>
</dbReference>
<dbReference type="EMBL" id="JAZHXJ010000717">
    <property type="protein sequence ID" value="KAL1853136.1"/>
    <property type="molecule type" value="Genomic_DNA"/>
</dbReference>
<feature type="compositionally biased region" description="Gly residues" evidence="3">
    <location>
        <begin position="361"/>
        <end position="373"/>
    </location>
</feature>
<protein>
    <recommendedName>
        <fullName evidence="8">RWD domain-containing protein</fullName>
    </recommendedName>
</protein>
<feature type="compositionally biased region" description="Basic and acidic residues" evidence="3">
    <location>
        <begin position="1049"/>
        <end position="1061"/>
    </location>
</feature>
<evidence type="ECO:0000313" key="6">
    <source>
        <dbReference type="EMBL" id="KAL1853136.1"/>
    </source>
</evidence>
<comment type="caution">
    <text evidence="6">The sequence shown here is derived from an EMBL/GenBank/DDBJ whole genome shotgun (WGS) entry which is preliminary data.</text>
</comment>
<accession>A0ABR3W4L7</accession>
<sequence length="1150" mass="124475">MRSKLPADKAMDRSQLQIGWMKGITLARRKDSTATPSRPGTKGSGLFSPDFHDHHWAEPETIQDEFLRISNQLPNVSWEGIDMDALLLNASLKGPWGPDGEAIFIKVKVDIPASYPRSKAPKFTIEQTSFMPDATRRKLEREINDIANQFLKRKANCLDVVFSYLLGEVDLEASTTLFKNVRDLDDDLDALADESSSEDDENDLPGGGSASMSQELTASAELDPSAVLASGRRTAVPPPPRLCGAQFANDGRLVCFFPTKEQKVKALFSLSSPDSARERSKGQPSFAGFGRLGQDSPHPRPQYAADEASATEDQGSDSDASVSSTSSSDSDSTTLHEISLWRNPGLKFRKTWSANESVRSSGGGTGAGTGTGTGTSRKRPGKPKNVVSLHDFRDMLPSKKQFAEEYAIFGDGAEVCKHNASVASKYGYPDLVSIWEYAALLLRKGIPLELHERLDRDESVLVIARDAVSRTRDEEAADEPSFSGIGQNQLSGRVKWGYHPLARDFIEDLFDYFERLADIQMLAMLSCVFGNSSAEHSAAYAESRLTQRETPLPMKAPSFSLEYFPTDPSLWNSNYKSQVSSAITTPRTAHTPAMYSDSPVSEDLAWPGDMAPRSSSHAETPPKSAKDRLREPGQTQSLSTSPESRTFLKSHPAVAALAASIPRPLAHALSRSPPEPLTRKKPSPADTSLSNPPPTSVTWGGSTVMGGAATDPTGPSRASMSDDGYRRRERVSMVPMCISYIPENQHLFDDDGWLSTSFIPEERDALCASYRYAYAEMLQVWGQPLARLEIMKFNLFGGDRTAAVGGNVYHDGATAGTSHEAPSNNTETDRHSIRETGATSPNIPLGSRKEQLQALLASDRGLDVTGICRVHEIQLDPLEYARPSDGRFGGAVGTCHRCHEGKVPQTQLRCVFCAEPIDALYPACLNCGCASHEDCLAEWHEAGETECPAGDECVCVLEANHGQVESWQALRAAITSSAGRRAAEHLLADDDDEDHHGLRPPPEDAATHRARRTSVPARIGAYFHLSRADEDGDSYDETRSLRGVQGGRHRAESRAHGGGDRDADEESTAGTAGSGREDWESVSSSQGIPSLSTLFGGKPAPVGQEPVSAARLSLGNRLKKPLGGGEAARPASLRRKSGGVAAWKKSVGLG</sequence>
<gene>
    <name evidence="6" type="ORF">VTK73DRAFT_9081</name>
</gene>
<feature type="region of interest" description="Disordered" evidence="3">
    <location>
        <begin position="271"/>
        <end position="336"/>
    </location>
</feature>
<dbReference type="PANTHER" id="PTHR46170">
    <property type="entry name" value="GATOR COMPLEX PROTEIN WDR59"/>
    <property type="match status" value="1"/>
</dbReference>
<dbReference type="Pfam" id="PF17120">
    <property type="entry name" value="zf-RING_16"/>
    <property type="match status" value="1"/>
</dbReference>
<dbReference type="Proteomes" id="UP001586593">
    <property type="component" value="Unassembled WGS sequence"/>
</dbReference>
<feature type="compositionally biased region" description="Polar residues" evidence="3">
    <location>
        <begin position="1081"/>
        <end position="1093"/>
    </location>
</feature>
<feature type="compositionally biased region" description="Basic and acidic residues" evidence="3">
    <location>
        <begin position="987"/>
        <end position="1007"/>
    </location>
</feature>
<dbReference type="InterPro" id="IPR049566">
    <property type="entry name" value="WDR59_RTC1-like_RING_Znf"/>
</dbReference>
<evidence type="ECO:0000259" key="5">
    <source>
        <dbReference type="Pfam" id="PF17120"/>
    </source>
</evidence>
<reference evidence="6 7" key="1">
    <citation type="journal article" date="2024" name="Commun. Biol.">
        <title>Comparative genomic analysis of thermophilic fungi reveals convergent evolutionary adaptations and gene losses.</title>
        <authorList>
            <person name="Steindorff A.S."/>
            <person name="Aguilar-Pontes M.V."/>
            <person name="Robinson A.J."/>
            <person name="Andreopoulos B."/>
            <person name="LaButti K."/>
            <person name="Kuo A."/>
            <person name="Mondo S."/>
            <person name="Riley R."/>
            <person name="Otillar R."/>
            <person name="Haridas S."/>
            <person name="Lipzen A."/>
            <person name="Grimwood J."/>
            <person name="Schmutz J."/>
            <person name="Clum A."/>
            <person name="Reid I.D."/>
            <person name="Moisan M.C."/>
            <person name="Butler G."/>
            <person name="Nguyen T.T.M."/>
            <person name="Dewar K."/>
            <person name="Conant G."/>
            <person name="Drula E."/>
            <person name="Henrissat B."/>
            <person name="Hansel C."/>
            <person name="Singer S."/>
            <person name="Hutchinson M.I."/>
            <person name="de Vries R.P."/>
            <person name="Natvig D.O."/>
            <person name="Powell A.J."/>
            <person name="Tsang A."/>
            <person name="Grigoriev I.V."/>
        </authorList>
    </citation>
    <scope>NUCLEOTIDE SEQUENCE [LARGE SCALE GENOMIC DNA]</scope>
    <source>
        <strain evidence="6 7">ATCC 24622</strain>
    </source>
</reference>